<feature type="transmembrane region" description="Helical" evidence="2">
    <location>
        <begin position="169"/>
        <end position="195"/>
    </location>
</feature>
<reference evidence="3 4" key="1">
    <citation type="submission" date="2018-12" db="EMBL/GenBank/DDBJ databases">
        <title>Genome sequence and assembly of Colletotrichum trifolii.</title>
        <authorList>
            <person name="Gan P."/>
            <person name="Shirasu K."/>
        </authorList>
    </citation>
    <scope>NUCLEOTIDE SEQUENCE [LARGE SCALE GENOMIC DNA]</scope>
    <source>
        <strain evidence="3 4">543-2</strain>
    </source>
</reference>
<protein>
    <recommendedName>
        <fullName evidence="5">MARVEL domain-containing protein</fullName>
    </recommendedName>
</protein>
<dbReference type="PANTHER" id="PTHR37451:SF4">
    <property type="entry name" value="MARVEL DOMAIN-CONTAINING PROTEIN"/>
    <property type="match status" value="1"/>
</dbReference>
<dbReference type="PANTHER" id="PTHR37451">
    <property type="entry name" value="MARVEL DOMAIN"/>
    <property type="match status" value="1"/>
</dbReference>
<keyword evidence="2" id="KW-0812">Transmembrane</keyword>
<evidence type="ECO:0000313" key="4">
    <source>
        <dbReference type="Proteomes" id="UP000295703"/>
    </source>
</evidence>
<comment type="caution">
    <text evidence="3">The sequence shown here is derived from an EMBL/GenBank/DDBJ whole genome shotgun (WGS) entry which is preliminary data.</text>
</comment>
<accession>A0A4R8QT06</accession>
<feature type="region of interest" description="Disordered" evidence="1">
    <location>
        <begin position="1"/>
        <end position="34"/>
    </location>
</feature>
<dbReference type="Proteomes" id="UP000295703">
    <property type="component" value="Unassembled WGS sequence"/>
</dbReference>
<name>A0A4R8QT06_COLTR</name>
<keyword evidence="2" id="KW-1133">Transmembrane helix</keyword>
<organism evidence="3 4">
    <name type="scientific">Colletotrichum trifolii</name>
    <dbReference type="NCBI Taxonomy" id="5466"/>
    <lineage>
        <taxon>Eukaryota</taxon>
        <taxon>Fungi</taxon>
        <taxon>Dikarya</taxon>
        <taxon>Ascomycota</taxon>
        <taxon>Pezizomycotina</taxon>
        <taxon>Sordariomycetes</taxon>
        <taxon>Hypocreomycetidae</taxon>
        <taxon>Glomerellales</taxon>
        <taxon>Glomerellaceae</taxon>
        <taxon>Colletotrichum</taxon>
        <taxon>Colletotrichum orbiculare species complex</taxon>
    </lineage>
</organism>
<dbReference type="AlphaFoldDB" id="A0A4R8QT06"/>
<feature type="compositionally biased region" description="Low complexity" evidence="1">
    <location>
        <begin position="1"/>
        <end position="10"/>
    </location>
</feature>
<proteinExistence type="predicted"/>
<evidence type="ECO:0000256" key="2">
    <source>
        <dbReference type="SAM" id="Phobius"/>
    </source>
</evidence>
<sequence>MDYTQQHQYGPQPPQPQPQPAQPQHNQTSSSVSQPPVITTPAWILAIRISQFLLAVIILGLSGAIIHWVYMDELGLSLAMSLFTWVVVLYTLLSEKLPALRQIYNLWAVLALDLFLVILWLSTMGAAAARRATFTVPVTASCASDGSAVNSGRCSVVARRYIVMGHGALAMLSAVAGLSALELILFIATFAWTLVQYLKWRKGEAAGAAVVSSQGEIQMEPKQTAYPQTTTFQEGEYHPKSYTPVPQQQQQQPYQQQQQQQHQEMPTYQHGYGQQQYPQQAHEPSPISATDSPSTQGYQYPPQELR</sequence>
<evidence type="ECO:0008006" key="5">
    <source>
        <dbReference type="Google" id="ProtNLM"/>
    </source>
</evidence>
<feature type="compositionally biased region" description="Low complexity" evidence="1">
    <location>
        <begin position="247"/>
        <end position="280"/>
    </location>
</feature>
<dbReference type="EMBL" id="RYZW01000108">
    <property type="protein sequence ID" value="TDZ47152.1"/>
    <property type="molecule type" value="Genomic_DNA"/>
</dbReference>
<feature type="region of interest" description="Disordered" evidence="1">
    <location>
        <begin position="235"/>
        <end position="306"/>
    </location>
</feature>
<evidence type="ECO:0000313" key="3">
    <source>
        <dbReference type="EMBL" id="TDZ47152.1"/>
    </source>
</evidence>
<feature type="transmembrane region" description="Helical" evidence="2">
    <location>
        <begin position="105"/>
        <end position="129"/>
    </location>
</feature>
<feature type="transmembrane region" description="Helical" evidence="2">
    <location>
        <begin position="52"/>
        <end position="70"/>
    </location>
</feature>
<dbReference type="STRING" id="5466.A0A4R8QT06"/>
<gene>
    <name evidence="3" type="ORF">CTRI78_v008711</name>
</gene>
<feature type="compositionally biased region" description="Pro residues" evidence="1">
    <location>
        <begin position="11"/>
        <end position="21"/>
    </location>
</feature>
<keyword evidence="2" id="KW-0472">Membrane</keyword>
<feature type="transmembrane region" description="Helical" evidence="2">
    <location>
        <begin position="76"/>
        <end position="93"/>
    </location>
</feature>
<evidence type="ECO:0000256" key="1">
    <source>
        <dbReference type="SAM" id="MobiDB-lite"/>
    </source>
</evidence>
<feature type="compositionally biased region" description="Polar residues" evidence="1">
    <location>
        <begin position="287"/>
        <end position="298"/>
    </location>
</feature>
<keyword evidence="4" id="KW-1185">Reference proteome</keyword>